<dbReference type="GO" id="GO:0051287">
    <property type="term" value="F:NAD binding"/>
    <property type="evidence" value="ECO:0007669"/>
    <property type="project" value="InterPro"/>
</dbReference>
<dbReference type="GO" id="GO:0046872">
    <property type="term" value="F:metal ion binding"/>
    <property type="evidence" value="ECO:0007669"/>
    <property type="project" value="UniProtKB-KW"/>
</dbReference>
<dbReference type="Gene3D" id="3.40.718.10">
    <property type="entry name" value="Isopropylmalate Dehydrogenase"/>
    <property type="match status" value="1"/>
</dbReference>
<dbReference type="GO" id="GO:0016491">
    <property type="term" value="F:oxidoreductase activity"/>
    <property type="evidence" value="ECO:0007669"/>
    <property type="project" value="UniProtKB-KW"/>
</dbReference>
<evidence type="ECO:0000256" key="2">
    <source>
        <dbReference type="ARBA" id="ARBA00023002"/>
    </source>
</evidence>
<sequence length="331" mass="33876">MSASTIALTIGDPNGIGPEIAVKAAAQMARDGGPSIILVGDEFVIRSYAERHAGDLALTPLSTSAPRTGALYFSGVDALPREAFNPGAPVAAGGRATVDYVAAAIGLVKQGQASAIVACPHSETNVNAAGIPFSGYPGLLARLSGIPEDHVFLMLVGGGLRIVHVTLHERLHTALARITPELVERAARTAATALRQLNVEQPRIGLFGINPHAGENGLFGDDDDHITVPAAKSLRAAGLNVEGPLGADLMLGRRDFDAFVAMYHDQGHIPVKLIAGRNSAAMSIGAGVLFASVGHGSAFDIAGKGVAEPDAVLRSIKLLSGATDLSDAAAS</sequence>
<protein>
    <submittedName>
        <fullName evidence="4">4-hydroxythreonine-4-phosphate dehydrogenase</fullName>
    </submittedName>
</protein>
<keyword evidence="3" id="KW-0520">NAD</keyword>
<organism evidence="4 5">
    <name type="scientific">Bradyrhizobium canariense</name>
    <dbReference type="NCBI Taxonomy" id="255045"/>
    <lineage>
        <taxon>Bacteria</taxon>
        <taxon>Pseudomonadati</taxon>
        <taxon>Pseudomonadota</taxon>
        <taxon>Alphaproteobacteria</taxon>
        <taxon>Hyphomicrobiales</taxon>
        <taxon>Nitrobacteraceae</taxon>
        <taxon>Bradyrhizobium</taxon>
    </lineage>
</organism>
<evidence type="ECO:0000313" key="4">
    <source>
        <dbReference type="EMBL" id="SDT59267.1"/>
    </source>
</evidence>
<dbReference type="PANTHER" id="PTHR30004">
    <property type="entry name" value="4-HYDROXYTHREONINE-4-PHOSPHATE DEHYDROGENASE"/>
    <property type="match status" value="1"/>
</dbReference>
<evidence type="ECO:0000256" key="1">
    <source>
        <dbReference type="ARBA" id="ARBA00022723"/>
    </source>
</evidence>
<keyword evidence="1" id="KW-0479">Metal-binding</keyword>
<evidence type="ECO:0000256" key="3">
    <source>
        <dbReference type="ARBA" id="ARBA00023027"/>
    </source>
</evidence>
<dbReference type="PANTHER" id="PTHR30004:SF6">
    <property type="entry name" value="D-THREONATE 4-PHOSPHATE DEHYDROGENASE"/>
    <property type="match status" value="1"/>
</dbReference>
<dbReference type="SUPFAM" id="SSF53659">
    <property type="entry name" value="Isocitrate/Isopropylmalate dehydrogenase-like"/>
    <property type="match status" value="1"/>
</dbReference>
<keyword evidence="5" id="KW-1185">Reference proteome</keyword>
<dbReference type="Proteomes" id="UP000243904">
    <property type="component" value="Chromosome I"/>
</dbReference>
<dbReference type="EMBL" id="LT629750">
    <property type="protein sequence ID" value="SDT59267.1"/>
    <property type="molecule type" value="Genomic_DNA"/>
</dbReference>
<gene>
    <name evidence="4" type="ORF">SAMN05444158_7328</name>
</gene>
<keyword evidence="2" id="KW-0560">Oxidoreductase</keyword>
<name>A0A1H2BMG8_9BRAD</name>
<dbReference type="InterPro" id="IPR005255">
    <property type="entry name" value="PdxA_fam"/>
</dbReference>
<dbReference type="RefSeq" id="WP_244548915.1">
    <property type="nucleotide sequence ID" value="NZ_LT629750.1"/>
</dbReference>
<dbReference type="AlphaFoldDB" id="A0A1H2BMG8"/>
<proteinExistence type="predicted"/>
<reference evidence="5" key="1">
    <citation type="submission" date="2016-10" db="EMBL/GenBank/DDBJ databases">
        <authorList>
            <person name="Varghese N."/>
            <person name="Submissions S."/>
        </authorList>
    </citation>
    <scope>NUCLEOTIDE SEQUENCE [LARGE SCALE GENOMIC DNA]</scope>
    <source>
        <strain evidence="5">GAS369</strain>
    </source>
</reference>
<evidence type="ECO:0000313" key="5">
    <source>
        <dbReference type="Proteomes" id="UP000243904"/>
    </source>
</evidence>
<accession>A0A1H2BMG8</accession>
<dbReference type="Pfam" id="PF04166">
    <property type="entry name" value="PdxA"/>
    <property type="match status" value="1"/>
</dbReference>